<evidence type="ECO:0000313" key="3">
    <source>
        <dbReference type="Proteomes" id="UP000244855"/>
    </source>
</evidence>
<dbReference type="OrthoDB" id="2157530at2759"/>
<dbReference type="STRING" id="97972.A0A2V1DH20"/>
<protein>
    <submittedName>
        <fullName evidence="2">HET-domain-containing protein</fullName>
    </submittedName>
</protein>
<dbReference type="EMBL" id="KZ805441">
    <property type="protein sequence ID" value="PVH97245.1"/>
    <property type="molecule type" value="Genomic_DNA"/>
</dbReference>
<dbReference type="InterPro" id="IPR010730">
    <property type="entry name" value="HET"/>
</dbReference>
<dbReference type="PANTHER" id="PTHR24148:SF64">
    <property type="entry name" value="HETEROKARYON INCOMPATIBILITY DOMAIN-CONTAINING PROTEIN"/>
    <property type="match status" value="1"/>
</dbReference>
<dbReference type="Proteomes" id="UP000244855">
    <property type="component" value="Unassembled WGS sequence"/>
</dbReference>
<organism evidence="2 3">
    <name type="scientific">Periconia macrospinosa</name>
    <dbReference type="NCBI Taxonomy" id="97972"/>
    <lineage>
        <taxon>Eukaryota</taxon>
        <taxon>Fungi</taxon>
        <taxon>Dikarya</taxon>
        <taxon>Ascomycota</taxon>
        <taxon>Pezizomycotina</taxon>
        <taxon>Dothideomycetes</taxon>
        <taxon>Pleosporomycetidae</taxon>
        <taxon>Pleosporales</taxon>
        <taxon>Massarineae</taxon>
        <taxon>Periconiaceae</taxon>
        <taxon>Periconia</taxon>
    </lineage>
</organism>
<evidence type="ECO:0000259" key="1">
    <source>
        <dbReference type="Pfam" id="PF06985"/>
    </source>
</evidence>
<feature type="domain" description="Heterokaryon incompatibility" evidence="1">
    <location>
        <begin position="30"/>
        <end position="112"/>
    </location>
</feature>
<dbReference type="Pfam" id="PF06985">
    <property type="entry name" value="HET"/>
    <property type="match status" value="1"/>
</dbReference>
<dbReference type="InterPro" id="IPR052895">
    <property type="entry name" value="HetReg/Transcr_Mod"/>
</dbReference>
<evidence type="ECO:0000313" key="2">
    <source>
        <dbReference type="EMBL" id="PVH97245.1"/>
    </source>
</evidence>
<name>A0A2V1DH20_9PLEO</name>
<feature type="non-terminal residue" evidence="2">
    <location>
        <position position="1"/>
    </location>
</feature>
<reference evidence="2 3" key="1">
    <citation type="journal article" date="2018" name="Sci. Rep.">
        <title>Comparative genomics provides insights into the lifestyle and reveals functional heterogeneity of dark septate endophytic fungi.</title>
        <authorList>
            <person name="Knapp D.G."/>
            <person name="Nemeth J.B."/>
            <person name="Barry K."/>
            <person name="Hainaut M."/>
            <person name="Henrissat B."/>
            <person name="Johnson J."/>
            <person name="Kuo A."/>
            <person name="Lim J.H.P."/>
            <person name="Lipzen A."/>
            <person name="Nolan M."/>
            <person name="Ohm R.A."/>
            <person name="Tamas L."/>
            <person name="Grigoriev I.V."/>
            <person name="Spatafora J.W."/>
            <person name="Nagy L.G."/>
            <person name="Kovacs G.M."/>
        </authorList>
    </citation>
    <scope>NUCLEOTIDE SEQUENCE [LARGE SCALE GENOMIC DNA]</scope>
    <source>
        <strain evidence="2 3">DSE2036</strain>
    </source>
</reference>
<dbReference type="AlphaFoldDB" id="A0A2V1DH20"/>
<gene>
    <name evidence="2" type="ORF">DM02DRAFT_508690</name>
</gene>
<sequence>IRILDLLPGSGADPIVAELRPMSLDNLEAYEALSYTWGTPDNAVGIELNGYRLEAGPNLFAAMTRFRNPTKTRTLWIDALCINQSSIEERTQQVRLMTLIYSKAAKVLVWLG</sequence>
<accession>A0A2V1DH20</accession>
<dbReference type="PANTHER" id="PTHR24148">
    <property type="entry name" value="ANKYRIN REPEAT DOMAIN-CONTAINING PROTEIN 39 HOMOLOG-RELATED"/>
    <property type="match status" value="1"/>
</dbReference>
<proteinExistence type="predicted"/>
<keyword evidence="3" id="KW-1185">Reference proteome</keyword>
<feature type="non-terminal residue" evidence="2">
    <location>
        <position position="112"/>
    </location>
</feature>